<dbReference type="AlphaFoldDB" id="A0A5N7BAA2"/>
<name>A0A5N7BAA2_9EURO</name>
<dbReference type="InterPro" id="IPR036249">
    <property type="entry name" value="Thioredoxin-like_sf"/>
</dbReference>
<dbReference type="PANTHER" id="PTHR43968">
    <property type="match status" value="1"/>
</dbReference>
<dbReference type="SFLD" id="SFLDS00019">
    <property type="entry name" value="Glutathione_Transferase_(cytos"/>
    <property type="match status" value="1"/>
</dbReference>
<dbReference type="SUPFAM" id="SSF52833">
    <property type="entry name" value="Thioredoxin-like"/>
    <property type="match status" value="1"/>
</dbReference>
<accession>A0A5N7BAA2</accession>
<protein>
    <submittedName>
        <fullName evidence="3">Thioredoxin-like protein</fullName>
    </submittedName>
</protein>
<dbReference type="Gene3D" id="1.20.1050.10">
    <property type="match status" value="1"/>
</dbReference>
<dbReference type="GO" id="GO:0005737">
    <property type="term" value="C:cytoplasm"/>
    <property type="evidence" value="ECO:0007669"/>
    <property type="project" value="TreeGrafter"/>
</dbReference>
<dbReference type="PANTHER" id="PTHR43968:SF13">
    <property type="entry name" value="GLUTATHIONE TRANSFERASE OMEGA-1"/>
    <property type="match status" value="1"/>
</dbReference>
<dbReference type="SUPFAM" id="SSF47616">
    <property type="entry name" value="GST C-terminal domain-like"/>
    <property type="match status" value="1"/>
</dbReference>
<dbReference type="Gene3D" id="3.40.30.10">
    <property type="entry name" value="Glutaredoxin"/>
    <property type="match status" value="1"/>
</dbReference>
<dbReference type="SFLD" id="SFLDG00358">
    <property type="entry name" value="Main_(cytGST)"/>
    <property type="match status" value="1"/>
</dbReference>
<dbReference type="InterPro" id="IPR010987">
    <property type="entry name" value="Glutathione-S-Trfase_C-like"/>
</dbReference>
<evidence type="ECO:0000313" key="3">
    <source>
        <dbReference type="EMBL" id="KAE8378682.1"/>
    </source>
</evidence>
<dbReference type="EMBL" id="ML736204">
    <property type="protein sequence ID" value="KAE8378682.1"/>
    <property type="molecule type" value="Genomic_DNA"/>
</dbReference>
<dbReference type="CDD" id="cd00570">
    <property type="entry name" value="GST_N_family"/>
    <property type="match status" value="1"/>
</dbReference>
<proteinExistence type="predicted"/>
<gene>
    <name evidence="3" type="ORF">BDV26DRAFT_260989</name>
</gene>
<keyword evidence="4" id="KW-1185">Reference proteome</keyword>
<dbReference type="PROSITE" id="PS50405">
    <property type="entry name" value="GST_CTER"/>
    <property type="match status" value="1"/>
</dbReference>
<dbReference type="Pfam" id="PF13409">
    <property type="entry name" value="GST_N_2"/>
    <property type="match status" value="1"/>
</dbReference>
<sequence>MSPLPDAAVHPEATGAAKVLVENHRAEKPLKLYAGWFCPFVQRVWLALEEKQIPYQYIEVNPYHKPQSLLSLNPRGLVPTLSCPVSDGDAQTAKPLYESTVILEYLEEAYPESSPQLLPVDPYDRARVRIWIDYVTSRIIPSFHRFLQYQPKPGDEDPAAGLRILRQEFLGHLKEWTREMHADGPFFLGDQIALPDLVLAPWAVRLWVFDEYKSGGLGIPVEGDGGEDELVWRRWRKWLNAVEGRRSVRETASEKEYYLPVYKRYADNVAQSELAKATREGRGVP</sequence>
<feature type="domain" description="GST N-terminal" evidence="1">
    <location>
        <begin position="28"/>
        <end position="114"/>
    </location>
</feature>
<dbReference type="Proteomes" id="UP000326198">
    <property type="component" value="Unassembled WGS sequence"/>
</dbReference>
<evidence type="ECO:0000313" key="4">
    <source>
        <dbReference type="Proteomes" id="UP000326198"/>
    </source>
</evidence>
<evidence type="ECO:0000259" key="1">
    <source>
        <dbReference type="PROSITE" id="PS50404"/>
    </source>
</evidence>
<evidence type="ECO:0000259" key="2">
    <source>
        <dbReference type="PROSITE" id="PS50405"/>
    </source>
</evidence>
<dbReference type="InterPro" id="IPR040079">
    <property type="entry name" value="Glutathione_S-Trfase"/>
</dbReference>
<dbReference type="OrthoDB" id="4951845at2759"/>
<dbReference type="CDD" id="cd00299">
    <property type="entry name" value="GST_C_family"/>
    <property type="match status" value="1"/>
</dbReference>
<organism evidence="3 4">
    <name type="scientific">Aspergillus bertholletiae</name>
    <dbReference type="NCBI Taxonomy" id="1226010"/>
    <lineage>
        <taxon>Eukaryota</taxon>
        <taxon>Fungi</taxon>
        <taxon>Dikarya</taxon>
        <taxon>Ascomycota</taxon>
        <taxon>Pezizomycotina</taxon>
        <taxon>Eurotiomycetes</taxon>
        <taxon>Eurotiomycetidae</taxon>
        <taxon>Eurotiales</taxon>
        <taxon>Aspergillaceae</taxon>
        <taxon>Aspergillus</taxon>
        <taxon>Aspergillus subgen. Circumdati</taxon>
    </lineage>
</organism>
<dbReference type="InterPro" id="IPR036282">
    <property type="entry name" value="Glutathione-S-Trfase_C_sf"/>
</dbReference>
<feature type="domain" description="GST C-terminal" evidence="2">
    <location>
        <begin position="121"/>
        <end position="261"/>
    </location>
</feature>
<dbReference type="PROSITE" id="PS50404">
    <property type="entry name" value="GST_NTER"/>
    <property type="match status" value="1"/>
</dbReference>
<dbReference type="InterPro" id="IPR050983">
    <property type="entry name" value="GST_Omega/HSP26"/>
</dbReference>
<dbReference type="InterPro" id="IPR004045">
    <property type="entry name" value="Glutathione_S-Trfase_N"/>
</dbReference>
<dbReference type="Pfam" id="PF13410">
    <property type="entry name" value="GST_C_2"/>
    <property type="match status" value="1"/>
</dbReference>
<reference evidence="3 4" key="1">
    <citation type="submission" date="2019-04" db="EMBL/GenBank/DDBJ databases">
        <title>Friends and foes A comparative genomics studyof 23 Aspergillus species from section Flavi.</title>
        <authorList>
            <consortium name="DOE Joint Genome Institute"/>
            <person name="Kjaerbolling I."/>
            <person name="Vesth T."/>
            <person name="Frisvad J.C."/>
            <person name="Nybo J.L."/>
            <person name="Theobald S."/>
            <person name="Kildgaard S."/>
            <person name="Isbrandt T."/>
            <person name="Kuo A."/>
            <person name="Sato A."/>
            <person name="Lyhne E.K."/>
            <person name="Kogle M.E."/>
            <person name="Wiebenga A."/>
            <person name="Kun R.S."/>
            <person name="Lubbers R.J."/>
            <person name="Makela M.R."/>
            <person name="Barry K."/>
            <person name="Chovatia M."/>
            <person name="Clum A."/>
            <person name="Daum C."/>
            <person name="Haridas S."/>
            <person name="He G."/>
            <person name="LaButti K."/>
            <person name="Lipzen A."/>
            <person name="Mondo S."/>
            <person name="Riley R."/>
            <person name="Salamov A."/>
            <person name="Simmons B.A."/>
            <person name="Magnuson J.K."/>
            <person name="Henrissat B."/>
            <person name="Mortensen U.H."/>
            <person name="Larsen T.O."/>
            <person name="Devries R.P."/>
            <person name="Grigoriev I.V."/>
            <person name="Machida M."/>
            <person name="Baker S.E."/>
            <person name="Andersen M.R."/>
        </authorList>
    </citation>
    <scope>NUCLEOTIDE SEQUENCE [LARGE SCALE GENOMIC DNA]</scope>
    <source>
        <strain evidence="3 4">IBT 29228</strain>
    </source>
</reference>